<gene>
    <name evidence="1" type="ORF">PYCCODRAFT_856597</name>
</gene>
<dbReference type="Proteomes" id="UP000193067">
    <property type="component" value="Unassembled WGS sequence"/>
</dbReference>
<proteinExistence type="predicted"/>
<dbReference type="EMBL" id="KZ084129">
    <property type="protein sequence ID" value="OSC99294.1"/>
    <property type="molecule type" value="Genomic_DNA"/>
</dbReference>
<accession>A0A1Y2IDT9</accession>
<evidence type="ECO:0000313" key="2">
    <source>
        <dbReference type="Proteomes" id="UP000193067"/>
    </source>
</evidence>
<reference evidence="1 2" key="1">
    <citation type="journal article" date="2015" name="Biotechnol. Biofuels">
        <title>Enhanced degradation of softwood versus hardwood by the white-rot fungus Pycnoporus coccineus.</title>
        <authorList>
            <person name="Couturier M."/>
            <person name="Navarro D."/>
            <person name="Chevret D."/>
            <person name="Henrissat B."/>
            <person name="Piumi F."/>
            <person name="Ruiz-Duenas F.J."/>
            <person name="Martinez A.T."/>
            <person name="Grigoriev I.V."/>
            <person name="Riley R."/>
            <person name="Lipzen A."/>
            <person name="Berrin J.G."/>
            <person name="Master E.R."/>
            <person name="Rosso M.N."/>
        </authorList>
    </citation>
    <scope>NUCLEOTIDE SEQUENCE [LARGE SCALE GENOMIC DNA]</scope>
    <source>
        <strain evidence="1 2">BRFM310</strain>
    </source>
</reference>
<name>A0A1Y2IDT9_TRAC3</name>
<protein>
    <submittedName>
        <fullName evidence="1">Uncharacterized protein</fullName>
    </submittedName>
</protein>
<sequence length="102" mass="11654">MLRLHFHWRSEARSSPKSRAVSLWVQTLVFLTSLEFFSAHRRNPVSVVIRSLHVIGHHYSFRPSAEHCIASDIHRLRPGALLSSIHSLILLQIFECVASVTT</sequence>
<evidence type="ECO:0000313" key="1">
    <source>
        <dbReference type="EMBL" id="OSC99294.1"/>
    </source>
</evidence>
<organism evidence="1 2">
    <name type="scientific">Trametes coccinea (strain BRFM310)</name>
    <name type="common">Pycnoporus coccineus</name>
    <dbReference type="NCBI Taxonomy" id="1353009"/>
    <lineage>
        <taxon>Eukaryota</taxon>
        <taxon>Fungi</taxon>
        <taxon>Dikarya</taxon>
        <taxon>Basidiomycota</taxon>
        <taxon>Agaricomycotina</taxon>
        <taxon>Agaricomycetes</taxon>
        <taxon>Polyporales</taxon>
        <taxon>Polyporaceae</taxon>
        <taxon>Trametes</taxon>
    </lineage>
</organism>
<dbReference type="AlphaFoldDB" id="A0A1Y2IDT9"/>
<keyword evidence="2" id="KW-1185">Reference proteome</keyword>